<evidence type="ECO:0000313" key="3">
    <source>
        <dbReference type="Proteomes" id="UP001229346"/>
    </source>
</evidence>
<dbReference type="RefSeq" id="WP_307203219.1">
    <property type="nucleotide sequence ID" value="NZ_JAUSST010000003.1"/>
</dbReference>
<proteinExistence type="predicted"/>
<gene>
    <name evidence="2" type="ORF">J2T15_001831</name>
</gene>
<dbReference type="InterPro" id="IPR006699">
    <property type="entry name" value="GlpP"/>
</dbReference>
<comment type="caution">
    <text evidence="2">The sequence shown here is derived from an EMBL/GenBank/DDBJ whole genome shotgun (WGS) entry which is preliminary data.</text>
</comment>
<name>A0ABT9TYE9_PAEHA</name>
<keyword evidence="1" id="KW-0805">Transcription regulation</keyword>
<dbReference type="Pfam" id="PF04309">
    <property type="entry name" value="G3P_antiterm"/>
    <property type="match status" value="1"/>
</dbReference>
<keyword evidence="1" id="KW-0804">Transcription</keyword>
<dbReference type="SUPFAM" id="SSF110391">
    <property type="entry name" value="GlpP-like"/>
    <property type="match status" value="1"/>
</dbReference>
<accession>A0ABT9TYE9</accession>
<comment type="function">
    <text evidence="1">Regulates expression of the glpD operon. In the presence of glycerol 3-phosphate (G3P) causes antitermination of transcription of glpD at the inverted repeat of the leader region to enhance its transcription. Binds and stabilizes glpD leader mRNA.</text>
</comment>
<dbReference type="InterPro" id="IPR013785">
    <property type="entry name" value="Aldolase_TIM"/>
</dbReference>
<keyword evidence="1" id="KW-0694">RNA-binding</keyword>
<keyword evidence="3" id="KW-1185">Reference proteome</keyword>
<dbReference type="PIRSF" id="PIRSF016897">
    <property type="entry name" value="GlpP"/>
    <property type="match status" value="1"/>
</dbReference>
<dbReference type="PANTHER" id="PTHR35787">
    <property type="entry name" value="GLYCEROL UPTAKE OPERON ANTITERMINATOR REGULATORY PROTEIN"/>
    <property type="match status" value="1"/>
</dbReference>
<evidence type="ECO:0000313" key="2">
    <source>
        <dbReference type="EMBL" id="MDQ0112396.1"/>
    </source>
</evidence>
<dbReference type="Proteomes" id="UP001229346">
    <property type="component" value="Unassembled WGS sequence"/>
</dbReference>
<protein>
    <recommendedName>
        <fullName evidence="1">Glycerol uptake operon antiterminator regulatory protein</fullName>
    </recommendedName>
</protein>
<organism evidence="2 3">
    <name type="scientific">Paenibacillus harenae</name>
    <dbReference type="NCBI Taxonomy" id="306543"/>
    <lineage>
        <taxon>Bacteria</taxon>
        <taxon>Bacillati</taxon>
        <taxon>Bacillota</taxon>
        <taxon>Bacilli</taxon>
        <taxon>Bacillales</taxon>
        <taxon>Paenibacillaceae</taxon>
        <taxon>Paenibacillus</taxon>
    </lineage>
</organism>
<evidence type="ECO:0000256" key="1">
    <source>
        <dbReference type="PIRNR" id="PIRNR016897"/>
    </source>
</evidence>
<keyword evidence="1" id="KW-0319">Glycerol metabolism</keyword>
<dbReference type="EMBL" id="JAUSSU010000003">
    <property type="protein sequence ID" value="MDQ0112396.1"/>
    <property type="molecule type" value="Genomic_DNA"/>
</dbReference>
<reference evidence="2 3" key="1">
    <citation type="submission" date="2023-07" db="EMBL/GenBank/DDBJ databases">
        <title>Sorghum-associated microbial communities from plants grown in Nebraska, USA.</title>
        <authorList>
            <person name="Schachtman D."/>
        </authorList>
    </citation>
    <scope>NUCLEOTIDE SEQUENCE [LARGE SCALE GENOMIC DNA]</scope>
    <source>
        <strain evidence="2 3">CC482</strain>
    </source>
</reference>
<dbReference type="PANTHER" id="PTHR35787:SF1">
    <property type="entry name" value="GLYCEROL UPTAKE OPERON ANTITERMINATOR REGULATORY PROTEIN"/>
    <property type="match status" value="1"/>
</dbReference>
<sequence>MPLLSLDQIVLPAVRKQKDVEAVIATPYTYMVLLGGHLGQLKPIVDLANQHGKKVLLHADLIDGLKNDEYAAEFLCQSIRPSGLISTRSTVIARTKKNGLIAIQRLFLIDSDAIEHSYTLLEKTRPDYIEVLPGIMPDMIREVKERSGIPIIAGGLIRTPGDVSNALAAGASAITTSRKELWQNYR</sequence>
<dbReference type="Gene3D" id="3.20.20.70">
    <property type="entry name" value="Aldolase class I"/>
    <property type="match status" value="1"/>
</dbReference>